<dbReference type="RefSeq" id="WP_055216803.1">
    <property type="nucleotide sequence ID" value="NZ_CZBU01000008.1"/>
</dbReference>
<organism evidence="1 2">
    <name type="scientific">Lachnospira eligens</name>
    <dbReference type="NCBI Taxonomy" id="39485"/>
    <lineage>
        <taxon>Bacteria</taxon>
        <taxon>Bacillati</taxon>
        <taxon>Bacillota</taxon>
        <taxon>Clostridia</taxon>
        <taxon>Lachnospirales</taxon>
        <taxon>Lachnospiraceae</taxon>
        <taxon>Lachnospira</taxon>
    </lineage>
</organism>
<evidence type="ECO:0000313" key="1">
    <source>
        <dbReference type="EMBL" id="CUQ79322.1"/>
    </source>
</evidence>
<dbReference type="AlphaFoldDB" id="A0A174Z026"/>
<protein>
    <submittedName>
        <fullName evidence="1">Uncharacterized protein</fullName>
    </submittedName>
</protein>
<accession>A0A174Z026</accession>
<reference evidence="1 2" key="1">
    <citation type="submission" date="2015-09" db="EMBL/GenBank/DDBJ databases">
        <authorList>
            <consortium name="Pathogen Informatics"/>
        </authorList>
    </citation>
    <scope>NUCLEOTIDE SEQUENCE [LARGE SCALE GENOMIC DNA]</scope>
    <source>
        <strain evidence="1 2">2789STDY5834875</strain>
    </source>
</reference>
<dbReference type="OrthoDB" id="9760067at2"/>
<proteinExistence type="predicted"/>
<name>A0A174Z026_9FIRM</name>
<gene>
    <name evidence="1" type="ORF">ERS852490_02986</name>
</gene>
<dbReference type="EMBL" id="CZBU01000008">
    <property type="protein sequence ID" value="CUQ79322.1"/>
    <property type="molecule type" value="Genomic_DNA"/>
</dbReference>
<sequence>MNHTGDYVALTVETKALNDKMQKMMEQLVLANNNRFGRKTEKMHSVTSLTIRYLRKFLLKTVLECW</sequence>
<evidence type="ECO:0000313" key="2">
    <source>
        <dbReference type="Proteomes" id="UP000095621"/>
    </source>
</evidence>
<dbReference type="Proteomes" id="UP000095621">
    <property type="component" value="Unassembled WGS sequence"/>
</dbReference>